<name>A0A1N7ILA0_9BACL</name>
<evidence type="ECO:0000313" key="3">
    <source>
        <dbReference type="Proteomes" id="UP000186795"/>
    </source>
</evidence>
<evidence type="ECO:0000256" key="1">
    <source>
        <dbReference type="SAM" id="Coils"/>
    </source>
</evidence>
<proteinExistence type="predicted"/>
<dbReference type="OrthoDB" id="2381377at2"/>
<gene>
    <name evidence="2" type="ORF">SAMN05421790_10161</name>
</gene>
<dbReference type="RefSeq" id="WP_076522754.1">
    <property type="nucleotide sequence ID" value="NZ_CP048103.1"/>
</dbReference>
<keyword evidence="3" id="KW-1185">Reference proteome</keyword>
<dbReference type="EMBL" id="FTOD01000001">
    <property type="protein sequence ID" value="SIS37845.1"/>
    <property type="molecule type" value="Genomic_DNA"/>
</dbReference>
<protein>
    <submittedName>
        <fullName evidence="2">Uncharacterized protein</fullName>
    </submittedName>
</protein>
<feature type="coiled-coil region" evidence="1">
    <location>
        <begin position="38"/>
        <end position="79"/>
    </location>
</feature>
<keyword evidence="1" id="KW-0175">Coiled coil</keyword>
<reference evidence="3" key="1">
    <citation type="submission" date="2017-01" db="EMBL/GenBank/DDBJ databases">
        <authorList>
            <person name="Varghese N."/>
            <person name="Submissions S."/>
        </authorList>
    </citation>
    <scope>NUCLEOTIDE SEQUENCE [LARGE SCALE GENOMIC DNA]</scope>
    <source>
        <strain evidence="3">DSM 45196</strain>
    </source>
</reference>
<evidence type="ECO:0000313" key="2">
    <source>
        <dbReference type="EMBL" id="SIS37845.1"/>
    </source>
</evidence>
<dbReference type="InterPro" id="IPR054688">
    <property type="entry name" value="CD1247_N"/>
</dbReference>
<accession>A0A1N7ILA0</accession>
<sequence>MEYQTHVPSNSLRRDLAFIRGLLEGQGHAEETPEGKVLGRLVRVLDELAEENEKLTVRLSELEEYVEAVDEDLNELELIIYDDEELDDEDIGFWEVKCPNCDESVLVNEEIFDTAEEADLICPRCDTVLRVNDEGEIREESVLIEQ</sequence>
<dbReference type="Proteomes" id="UP000186795">
    <property type="component" value="Unassembled WGS sequence"/>
</dbReference>
<organism evidence="2 3">
    <name type="scientific">Kroppenstedtia eburnea</name>
    <dbReference type="NCBI Taxonomy" id="714067"/>
    <lineage>
        <taxon>Bacteria</taxon>
        <taxon>Bacillati</taxon>
        <taxon>Bacillota</taxon>
        <taxon>Bacilli</taxon>
        <taxon>Bacillales</taxon>
        <taxon>Thermoactinomycetaceae</taxon>
        <taxon>Kroppenstedtia</taxon>
    </lineage>
</organism>
<dbReference type="AlphaFoldDB" id="A0A1N7ILA0"/>
<dbReference type="NCBIfam" id="NF045650">
    <property type="entry name" value="CD1247_Nterm"/>
    <property type="match status" value="1"/>
</dbReference>